<protein>
    <recommendedName>
        <fullName evidence="4">SH3 domain-containing protein</fullName>
    </recommendedName>
</protein>
<gene>
    <name evidence="2" type="ORF">ACJMK2_037548</name>
</gene>
<evidence type="ECO:0008006" key="4">
    <source>
        <dbReference type="Google" id="ProtNLM"/>
    </source>
</evidence>
<keyword evidence="3" id="KW-1185">Reference proteome</keyword>
<name>A0ABD3WL55_SINWO</name>
<comment type="caution">
    <text evidence="2">The sequence shown here is derived from an EMBL/GenBank/DDBJ whole genome shotgun (WGS) entry which is preliminary data.</text>
</comment>
<feature type="coiled-coil region" evidence="1">
    <location>
        <begin position="190"/>
        <end position="224"/>
    </location>
</feature>
<dbReference type="AlphaFoldDB" id="A0ABD3WL55"/>
<dbReference type="Proteomes" id="UP001634394">
    <property type="component" value="Unassembled WGS sequence"/>
</dbReference>
<keyword evidence="1" id="KW-0175">Coiled coil</keyword>
<proteinExistence type="predicted"/>
<reference evidence="2 3" key="1">
    <citation type="submission" date="2024-11" db="EMBL/GenBank/DDBJ databases">
        <title>Chromosome-level genome assembly of the freshwater bivalve Anodonta woodiana.</title>
        <authorList>
            <person name="Chen X."/>
        </authorList>
    </citation>
    <scope>NUCLEOTIDE SEQUENCE [LARGE SCALE GENOMIC DNA]</scope>
    <source>
        <strain evidence="2">MN2024</strain>
        <tissue evidence="2">Gills</tissue>
    </source>
</reference>
<sequence length="383" mass="43867">METIYIANIRQSCVEAVVFDQVKCFAKLSATLARDAGHVKKSTCSKVLRDLIKIQETQVVPPLTLNLLDSIKTAAFVGSKPGSVFEKDTKIHANVGKEEMFPPTLVKKWNKIITSMHKTIKAHQEVVTELQFVQQKYWFAKHNMIDGENVKVSQNKTENILFKKTKSQNMLQKSMDAFKDNKNQYWSVKYWQLIAEENKLRQQLKQVEAELRQDIEKRLELEIQKGLTNQMKICQEKQIPVIDCRKAARDIFEFTSNVYAIKLPPSSGCFKKSTPPPKIVIPCQQKSEFALDYGFHQSTRNSNLGSSENMYVTCVSPVQTGSTGYLNIREGQTIKQTLVSFDEELAFGWCRNRKFSPKRWGFYPVSSVSRTPRSEENSIACQD</sequence>
<evidence type="ECO:0000313" key="2">
    <source>
        <dbReference type="EMBL" id="KAL3874557.1"/>
    </source>
</evidence>
<accession>A0ABD3WL55</accession>
<evidence type="ECO:0000313" key="3">
    <source>
        <dbReference type="Proteomes" id="UP001634394"/>
    </source>
</evidence>
<evidence type="ECO:0000256" key="1">
    <source>
        <dbReference type="SAM" id="Coils"/>
    </source>
</evidence>
<dbReference type="EMBL" id="JBJQND010000006">
    <property type="protein sequence ID" value="KAL3874557.1"/>
    <property type="molecule type" value="Genomic_DNA"/>
</dbReference>
<organism evidence="2 3">
    <name type="scientific">Sinanodonta woodiana</name>
    <name type="common">Chinese pond mussel</name>
    <name type="synonym">Anodonta woodiana</name>
    <dbReference type="NCBI Taxonomy" id="1069815"/>
    <lineage>
        <taxon>Eukaryota</taxon>
        <taxon>Metazoa</taxon>
        <taxon>Spiralia</taxon>
        <taxon>Lophotrochozoa</taxon>
        <taxon>Mollusca</taxon>
        <taxon>Bivalvia</taxon>
        <taxon>Autobranchia</taxon>
        <taxon>Heteroconchia</taxon>
        <taxon>Palaeoheterodonta</taxon>
        <taxon>Unionida</taxon>
        <taxon>Unionoidea</taxon>
        <taxon>Unionidae</taxon>
        <taxon>Unioninae</taxon>
        <taxon>Sinanodonta</taxon>
    </lineage>
</organism>